<dbReference type="EMBL" id="CM029040">
    <property type="protein sequence ID" value="KAG2632802.1"/>
    <property type="molecule type" value="Genomic_DNA"/>
</dbReference>
<evidence type="ECO:0000313" key="3">
    <source>
        <dbReference type="Proteomes" id="UP000823388"/>
    </source>
</evidence>
<feature type="compositionally biased region" description="Basic and acidic residues" evidence="1">
    <location>
        <begin position="174"/>
        <end position="183"/>
    </location>
</feature>
<proteinExistence type="predicted"/>
<feature type="region of interest" description="Disordered" evidence="1">
    <location>
        <begin position="63"/>
        <end position="183"/>
    </location>
</feature>
<dbReference type="AlphaFoldDB" id="A0A8T0V8R5"/>
<reference evidence="2" key="1">
    <citation type="submission" date="2020-05" db="EMBL/GenBank/DDBJ databases">
        <title>WGS assembly of Panicum virgatum.</title>
        <authorList>
            <person name="Lovell J.T."/>
            <person name="Jenkins J."/>
            <person name="Shu S."/>
            <person name="Juenger T.E."/>
            <person name="Schmutz J."/>
        </authorList>
    </citation>
    <scope>NUCLEOTIDE SEQUENCE</scope>
    <source>
        <strain evidence="2">AP13</strain>
    </source>
</reference>
<dbReference type="Proteomes" id="UP000823388">
    <property type="component" value="Chromosome 2N"/>
</dbReference>
<organism evidence="2 3">
    <name type="scientific">Panicum virgatum</name>
    <name type="common">Blackwell switchgrass</name>
    <dbReference type="NCBI Taxonomy" id="38727"/>
    <lineage>
        <taxon>Eukaryota</taxon>
        <taxon>Viridiplantae</taxon>
        <taxon>Streptophyta</taxon>
        <taxon>Embryophyta</taxon>
        <taxon>Tracheophyta</taxon>
        <taxon>Spermatophyta</taxon>
        <taxon>Magnoliopsida</taxon>
        <taxon>Liliopsida</taxon>
        <taxon>Poales</taxon>
        <taxon>Poaceae</taxon>
        <taxon>PACMAD clade</taxon>
        <taxon>Panicoideae</taxon>
        <taxon>Panicodae</taxon>
        <taxon>Paniceae</taxon>
        <taxon>Panicinae</taxon>
        <taxon>Panicum</taxon>
        <taxon>Panicum sect. Hiantes</taxon>
    </lineage>
</organism>
<feature type="compositionally biased region" description="Low complexity" evidence="1">
    <location>
        <begin position="114"/>
        <end position="129"/>
    </location>
</feature>
<name>A0A8T0V8R5_PANVG</name>
<comment type="caution">
    <text evidence="2">The sequence shown here is derived from an EMBL/GenBank/DDBJ whole genome shotgun (WGS) entry which is preliminary data.</text>
</comment>
<gene>
    <name evidence="2" type="ORF">PVAP13_2NG128912</name>
</gene>
<accession>A0A8T0V8R5</accession>
<sequence>MVEHVLRRLNPTGIREGEENDGFEWIKAAGAVAPPCPANSAAASSTLMEAYNASSSSVTLSVARTPRKWPSQTHNKEAALLTSMSSPSLGGPRRRRPACSATPPPSTMTRTALTPFRRSPCSTRPCSSSAPPPQSLVAPMPMNPAPAKSYPSPAAVRSEFRDGSEALSVRSRRKGEEGNGGRGRRDNCFFFCRNLPNIQILWVSISSHLPRP</sequence>
<keyword evidence="3" id="KW-1185">Reference proteome</keyword>
<feature type="compositionally biased region" description="Low complexity" evidence="1">
    <location>
        <begin position="145"/>
        <end position="155"/>
    </location>
</feature>
<evidence type="ECO:0000256" key="1">
    <source>
        <dbReference type="SAM" id="MobiDB-lite"/>
    </source>
</evidence>
<protein>
    <submittedName>
        <fullName evidence="2">Uncharacterized protein</fullName>
    </submittedName>
</protein>
<evidence type="ECO:0000313" key="2">
    <source>
        <dbReference type="EMBL" id="KAG2632802.1"/>
    </source>
</evidence>